<dbReference type="RefSeq" id="WP_356959539.1">
    <property type="nucleotide sequence ID" value="NZ_JBEYBD010000030.1"/>
</dbReference>
<evidence type="ECO:0000313" key="1">
    <source>
        <dbReference type="EMBL" id="MEU1956145.1"/>
    </source>
</evidence>
<comment type="caution">
    <text evidence="1">The sequence shown here is derived from an EMBL/GenBank/DDBJ whole genome shotgun (WGS) entry which is preliminary data.</text>
</comment>
<name>A0ABV2WZ27_9NOCA</name>
<gene>
    <name evidence="1" type="ORF">ABZ510_30400</name>
</gene>
<dbReference type="EMBL" id="JBEYBF010000033">
    <property type="protein sequence ID" value="MEU1956145.1"/>
    <property type="molecule type" value="Genomic_DNA"/>
</dbReference>
<accession>A0ABV2WZ27</accession>
<evidence type="ECO:0000313" key="2">
    <source>
        <dbReference type="Proteomes" id="UP001550628"/>
    </source>
</evidence>
<proteinExistence type="predicted"/>
<reference evidence="1 2" key="1">
    <citation type="submission" date="2024-06" db="EMBL/GenBank/DDBJ databases">
        <title>The Natural Products Discovery Center: Release of the First 8490 Sequenced Strains for Exploring Actinobacteria Biosynthetic Diversity.</title>
        <authorList>
            <person name="Kalkreuter E."/>
            <person name="Kautsar S.A."/>
            <person name="Yang D."/>
            <person name="Bader C.D."/>
            <person name="Teijaro C.N."/>
            <person name="Fluegel L."/>
            <person name="Davis C.M."/>
            <person name="Simpson J.R."/>
            <person name="Lauterbach L."/>
            <person name="Steele A.D."/>
            <person name="Gui C."/>
            <person name="Meng S."/>
            <person name="Li G."/>
            <person name="Viehrig K."/>
            <person name="Ye F."/>
            <person name="Su P."/>
            <person name="Kiefer A.F."/>
            <person name="Nichols A."/>
            <person name="Cepeda A.J."/>
            <person name="Yan W."/>
            <person name="Fan B."/>
            <person name="Jiang Y."/>
            <person name="Adhikari A."/>
            <person name="Zheng C.-J."/>
            <person name="Schuster L."/>
            <person name="Cowan T.M."/>
            <person name="Smanski M.J."/>
            <person name="Chevrette M.G."/>
            <person name="De Carvalho L.P.S."/>
            <person name="Shen B."/>
        </authorList>
    </citation>
    <scope>NUCLEOTIDE SEQUENCE [LARGE SCALE GENOMIC DNA]</scope>
    <source>
        <strain evidence="1 2">NPDC019708</strain>
    </source>
</reference>
<protein>
    <submittedName>
        <fullName evidence="1">Uncharacterized protein</fullName>
    </submittedName>
</protein>
<dbReference type="Proteomes" id="UP001550628">
    <property type="component" value="Unassembled WGS sequence"/>
</dbReference>
<keyword evidence="2" id="KW-1185">Reference proteome</keyword>
<organism evidence="1 2">
    <name type="scientific">Nocardia rhamnosiphila</name>
    <dbReference type="NCBI Taxonomy" id="426716"/>
    <lineage>
        <taxon>Bacteria</taxon>
        <taxon>Bacillati</taxon>
        <taxon>Actinomycetota</taxon>
        <taxon>Actinomycetes</taxon>
        <taxon>Mycobacteriales</taxon>
        <taxon>Nocardiaceae</taxon>
        <taxon>Nocardia</taxon>
    </lineage>
</organism>
<sequence length="107" mass="11675">MQGRAMVGELPRAIAMIRKDIQGDGVDVYRVAERHGYRLVWTVRLDTGPLATALIMAGAVMEHGAAAVVVPSFEHADAVRHAITEHAALVTPVCVYPRGHRWPVVQL</sequence>